<dbReference type="InParanoid" id="A0A409XIF7"/>
<proteinExistence type="inferred from homology"/>
<evidence type="ECO:0000256" key="5">
    <source>
        <dbReference type="ARBA" id="ARBA00022801"/>
    </source>
</evidence>
<evidence type="ECO:0000256" key="2">
    <source>
        <dbReference type="ARBA" id="ARBA00006457"/>
    </source>
</evidence>
<evidence type="ECO:0000313" key="12">
    <source>
        <dbReference type="Proteomes" id="UP000283269"/>
    </source>
</evidence>
<name>A0A409XIF7_PSICY</name>
<comment type="caution">
    <text evidence="11">The sequence shown here is derived from an EMBL/GenBank/DDBJ whole genome shotgun (WGS) entry which is preliminary data.</text>
</comment>
<dbReference type="AlphaFoldDB" id="A0A409XIF7"/>
<comment type="similarity">
    <text evidence="2">Belongs to the histone deacetylase family. HD type 1 subfamily.</text>
</comment>
<dbReference type="GO" id="GO:0031507">
    <property type="term" value="P:heterochromatin formation"/>
    <property type="evidence" value="ECO:0007669"/>
    <property type="project" value="TreeGrafter"/>
</dbReference>
<dbReference type="GO" id="GO:0005634">
    <property type="term" value="C:nucleus"/>
    <property type="evidence" value="ECO:0007669"/>
    <property type="project" value="UniProtKB-SubCell"/>
</dbReference>
<dbReference type="SUPFAM" id="SSF52768">
    <property type="entry name" value="Arginase/deacetylase"/>
    <property type="match status" value="1"/>
</dbReference>
<sequence length="442" mass="48711">MTTTVPNQAKKPVVYIGSHELAKISSLLPSNKNRSMIVHSLISSLGLMGLDASQTRRLQVVTPRKATYKDLAMYHTRDYLEVVLDAKNSDANPETRSLSVDAEFGLSDDCPMFEGLADYVHIVAGATLTAVTALQQDLTDIAICWDGGRHHARKSQASGFCYVADCILAILALKRIPVSPVVHRPDPQQSAFLLKKPRVMYLDLDLHFSDAVSEAFYSPTSSSLTPQILVLYGLFRFLEIFVNQYTLQTLSIHHASPGFFPVSERSELPDTHRPDFDPFTLSIPLRQGASSATYAKIWPIVERVKDAFNPDYTVIQCGVDGLAGDPCSTFNWSLGGSEGSMGWCIQRILTEWSGKKLLLGGGGYNSPNVARAWAYLTSIAIENSLNLETEIPDHTGFPLYSPSFTLDVPAGNMSDHNTDEYLSSIRSNFDDILIALQTRLNT</sequence>
<dbReference type="PANTHER" id="PTHR10625:SF14">
    <property type="entry name" value="HISTONE DEACETYLASE 8"/>
    <property type="match status" value="1"/>
</dbReference>
<keyword evidence="7" id="KW-0805">Transcription regulation</keyword>
<keyword evidence="9" id="KW-0539">Nucleus</keyword>
<evidence type="ECO:0000256" key="6">
    <source>
        <dbReference type="ARBA" id="ARBA00022853"/>
    </source>
</evidence>
<evidence type="ECO:0000256" key="8">
    <source>
        <dbReference type="ARBA" id="ARBA00023163"/>
    </source>
</evidence>
<comment type="subcellular location">
    <subcellularLocation>
        <location evidence="1">Nucleus</location>
    </subcellularLocation>
</comment>
<dbReference type="PRINTS" id="PR01270">
    <property type="entry name" value="HDASUPER"/>
</dbReference>
<dbReference type="GO" id="GO:0141221">
    <property type="term" value="F:histone deacetylase activity, hydrolytic mechanism"/>
    <property type="evidence" value="ECO:0007669"/>
    <property type="project" value="UniProtKB-EC"/>
</dbReference>
<keyword evidence="5" id="KW-0378">Hydrolase</keyword>
<dbReference type="EMBL" id="NHYD01001617">
    <property type="protein sequence ID" value="PPQ90526.1"/>
    <property type="molecule type" value="Genomic_DNA"/>
</dbReference>
<dbReference type="PANTHER" id="PTHR10625">
    <property type="entry name" value="HISTONE DEACETYLASE HDAC1-RELATED"/>
    <property type="match status" value="1"/>
</dbReference>
<dbReference type="InterPro" id="IPR023801">
    <property type="entry name" value="His_deacetylse_dom"/>
</dbReference>
<dbReference type="Gene3D" id="3.40.800.20">
    <property type="entry name" value="Histone deacetylase domain"/>
    <property type="match status" value="1"/>
</dbReference>
<dbReference type="InterPro" id="IPR023696">
    <property type="entry name" value="Ureohydrolase_dom_sf"/>
</dbReference>
<evidence type="ECO:0000313" key="11">
    <source>
        <dbReference type="EMBL" id="PPQ90526.1"/>
    </source>
</evidence>
<evidence type="ECO:0000259" key="10">
    <source>
        <dbReference type="Pfam" id="PF00850"/>
    </source>
</evidence>
<accession>A0A409XIF7</accession>
<gene>
    <name evidence="11" type="ORF">CVT25_015816</name>
</gene>
<reference evidence="11 12" key="1">
    <citation type="journal article" date="2018" name="Evol. Lett.">
        <title>Horizontal gene cluster transfer increased hallucinogenic mushroom diversity.</title>
        <authorList>
            <person name="Reynolds H.T."/>
            <person name="Vijayakumar V."/>
            <person name="Gluck-Thaler E."/>
            <person name="Korotkin H.B."/>
            <person name="Matheny P.B."/>
            <person name="Slot J.C."/>
        </authorList>
    </citation>
    <scope>NUCLEOTIDE SEQUENCE [LARGE SCALE GENOMIC DNA]</scope>
    <source>
        <strain evidence="11 12">2631</strain>
    </source>
</reference>
<protein>
    <recommendedName>
        <fullName evidence="3">histone deacetylase</fullName>
        <ecNumber evidence="3">3.5.1.98</ecNumber>
    </recommendedName>
</protein>
<keyword evidence="6" id="KW-0156">Chromatin regulator</keyword>
<evidence type="ECO:0000256" key="4">
    <source>
        <dbReference type="ARBA" id="ARBA00022491"/>
    </source>
</evidence>
<organism evidence="11 12">
    <name type="scientific">Psilocybe cyanescens</name>
    <dbReference type="NCBI Taxonomy" id="93625"/>
    <lineage>
        <taxon>Eukaryota</taxon>
        <taxon>Fungi</taxon>
        <taxon>Dikarya</taxon>
        <taxon>Basidiomycota</taxon>
        <taxon>Agaricomycotina</taxon>
        <taxon>Agaricomycetes</taxon>
        <taxon>Agaricomycetidae</taxon>
        <taxon>Agaricales</taxon>
        <taxon>Agaricineae</taxon>
        <taxon>Strophariaceae</taxon>
        <taxon>Psilocybe</taxon>
    </lineage>
</organism>
<dbReference type="OrthoDB" id="73273at2759"/>
<dbReference type="InterPro" id="IPR000286">
    <property type="entry name" value="HDACs"/>
</dbReference>
<dbReference type="Pfam" id="PF00850">
    <property type="entry name" value="Hist_deacetyl"/>
    <property type="match status" value="1"/>
</dbReference>
<evidence type="ECO:0000256" key="1">
    <source>
        <dbReference type="ARBA" id="ARBA00004123"/>
    </source>
</evidence>
<dbReference type="Proteomes" id="UP000283269">
    <property type="component" value="Unassembled WGS sequence"/>
</dbReference>
<evidence type="ECO:0000256" key="3">
    <source>
        <dbReference type="ARBA" id="ARBA00012111"/>
    </source>
</evidence>
<evidence type="ECO:0000256" key="7">
    <source>
        <dbReference type="ARBA" id="ARBA00023015"/>
    </source>
</evidence>
<keyword evidence="4" id="KW-0678">Repressor</keyword>
<dbReference type="STRING" id="93625.A0A409XIF7"/>
<feature type="domain" description="Histone deacetylase" evidence="10">
    <location>
        <begin position="31"/>
        <end position="378"/>
    </location>
</feature>
<dbReference type="EC" id="3.5.1.98" evidence="3"/>
<evidence type="ECO:0000256" key="9">
    <source>
        <dbReference type="ARBA" id="ARBA00023242"/>
    </source>
</evidence>
<keyword evidence="12" id="KW-1185">Reference proteome</keyword>
<dbReference type="InterPro" id="IPR037138">
    <property type="entry name" value="His_deacetylse_dom_sf"/>
</dbReference>
<keyword evidence="8" id="KW-0804">Transcription</keyword>